<accession>A0A396IAQ5</accession>
<dbReference type="PROSITE" id="PS51257">
    <property type="entry name" value="PROKAR_LIPOPROTEIN"/>
    <property type="match status" value="1"/>
</dbReference>
<dbReference type="Gramene" id="rna25296">
    <property type="protein sequence ID" value="RHN62696.1"/>
    <property type="gene ID" value="gene25296"/>
</dbReference>
<dbReference type="Proteomes" id="UP000265566">
    <property type="component" value="Chromosome 4"/>
</dbReference>
<feature type="compositionally biased region" description="Basic residues" evidence="1">
    <location>
        <begin position="1"/>
        <end position="12"/>
    </location>
</feature>
<proteinExistence type="predicted"/>
<comment type="caution">
    <text evidence="2">The sequence shown here is derived from an EMBL/GenBank/DDBJ whole genome shotgun (WGS) entry which is preliminary data.</text>
</comment>
<sequence length="53" mass="5858">MATRTRGWRRQRPPVNLGDPIPPGYGSSLGSCADAVPKYTVSPEERRQRSSKS</sequence>
<dbReference type="AlphaFoldDB" id="A0A396IAQ5"/>
<reference evidence="3" key="1">
    <citation type="journal article" date="2018" name="Nat. Plants">
        <title>Whole-genome landscape of Medicago truncatula symbiotic genes.</title>
        <authorList>
            <person name="Pecrix Y."/>
            <person name="Staton S.E."/>
            <person name="Sallet E."/>
            <person name="Lelandais-Briere C."/>
            <person name="Moreau S."/>
            <person name="Carrere S."/>
            <person name="Blein T."/>
            <person name="Jardinaud M.F."/>
            <person name="Latrasse D."/>
            <person name="Zouine M."/>
            <person name="Zahm M."/>
            <person name="Kreplak J."/>
            <person name="Mayjonade B."/>
            <person name="Satge C."/>
            <person name="Perez M."/>
            <person name="Cauet S."/>
            <person name="Marande W."/>
            <person name="Chantry-Darmon C."/>
            <person name="Lopez-Roques C."/>
            <person name="Bouchez O."/>
            <person name="Berard A."/>
            <person name="Debelle F."/>
            <person name="Munos S."/>
            <person name="Bendahmane A."/>
            <person name="Berges H."/>
            <person name="Niebel A."/>
            <person name="Buitink J."/>
            <person name="Frugier F."/>
            <person name="Benhamed M."/>
            <person name="Crespi M."/>
            <person name="Gouzy J."/>
            <person name="Gamas P."/>
        </authorList>
    </citation>
    <scope>NUCLEOTIDE SEQUENCE [LARGE SCALE GENOMIC DNA]</scope>
    <source>
        <strain evidence="3">cv. Jemalong A17</strain>
    </source>
</reference>
<dbReference type="EMBL" id="PSQE01000004">
    <property type="protein sequence ID" value="RHN62696.1"/>
    <property type="molecule type" value="Genomic_DNA"/>
</dbReference>
<gene>
    <name evidence="2" type="ORF">MtrunA17_Chr4g0050211</name>
</gene>
<evidence type="ECO:0000256" key="1">
    <source>
        <dbReference type="SAM" id="MobiDB-lite"/>
    </source>
</evidence>
<name>A0A396IAQ5_MEDTR</name>
<protein>
    <submittedName>
        <fullName evidence="2">Uncharacterized protein</fullName>
    </submittedName>
</protein>
<feature type="compositionally biased region" description="Basic and acidic residues" evidence="1">
    <location>
        <begin position="43"/>
        <end position="53"/>
    </location>
</feature>
<organism evidence="2 3">
    <name type="scientific">Medicago truncatula</name>
    <name type="common">Barrel medic</name>
    <name type="synonym">Medicago tribuloides</name>
    <dbReference type="NCBI Taxonomy" id="3880"/>
    <lineage>
        <taxon>Eukaryota</taxon>
        <taxon>Viridiplantae</taxon>
        <taxon>Streptophyta</taxon>
        <taxon>Embryophyta</taxon>
        <taxon>Tracheophyta</taxon>
        <taxon>Spermatophyta</taxon>
        <taxon>Magnoliopsida</taxon>
        <taxon>eudicotyledons</taxon>
        <taxon>Gunneridae</taxon>
        <taxon>Pentapetalae</taxon>
        <taxon>rosids</taxon>
        <taxon>fabids</taxon>
        <taxon>Fabales</taxon>
        <taxon>Fabaceae</taxon>
        <taxon>Papilionoideae</taxon>
        <taxon>50 kb inversion clade</taxon>
        <taxon>NPAAA clade</taxon>
        <taxon>Hologalegina</taxon>
        <taxon>IRL clade</taxon>
        <taxon>Trifolieae</taxon>
        <taxon>Medicago</taxon>
    </lineage>
</organism>
<feature type="region of interest" description="Disordered" evidence="1">
    <location>
        <begin position="1"/>
        <end position="53"/>
    </location>
</feature>
<evidence type="ECO:0000313" key="3">
    <source>
        <dbReference type="Proteomes" id="UP000265566"/>
    </source>
</evidence>
<evidence type="ECO:0000313" key="2">
    <source>
        <dbReference type="EMBL" id="RHN62696.1"/>
    </source>
</evidence>